<accession>A0ABX9G9Q9</accession>
<dbReference type="InterPro" id="IPR027375">
    <property type="entry name" value="DKNYY"/>
</dbReference>
<dbReference type="Pfam" id="PF13644">
    <property type="entry name" value="DKNYY"/>
    <property type="match status" value="1"/>
</dbReference>
<evidence type="ECO:0000313" key="3">
    <source>
        <dbReference type="Proteomes" id="UP000252124"/>
    </source>
</evidence>
<name>A0ABX9G9Q9_9BURK</name>
<feature type="transmembrane region" description="Helical" evidence="1">
    <location>
        <begin position="51"/>
        <end position="70"/>
    </location>
</feature>
<dbReference type="Proteomes" id="UP000252124">
    <property type="component" value="Unassembled WGS sequence"/>
</dbReference>
<evidence type="ECO:0000256" key="1">
    <source>
        <dbReference type="SAM" id="Phobius"/>
    </source>
</evidence>
<gene>
    <name evidence="2" type="ORF">DFP87_111102</name>
</gene>
<keyword evidence="1" id="KW-0812">Transmembrane</keyword>
<dbReference type="EMBL" id="QNRM01000011">
    <property type="protein sequence ID" value="RBP16332.1"/>
    <property type="molecule type" value="Genomic_DNA"/>
</dbReference>
<protein>
    <submittedName>
        <fullName evidence="2">DKNYY family protein</fullName>
    </submittedName>
</protein>
<organism evidence="2 3">
    <name type="scientific">Achromobacter marplatensis</name>
    <dbReference type="NCBI Taxonomy" id="470868"/>
    <lineage>
        <taxon>Bacteria</taxon>
        <taxon>Pseudomonadati</taxon>
        <taxon>Pseudomonadota</taxon>
        <taxon>Betaproteobacteria</taxon>
        <taxon>Burkholderiales</taxon>
        <taxon>Alcaligenaceae</taxon>
        <taxon>Achromobacter</taxon>
    </lineage>
</organism>
<keyword evidence="1" id="KW-1133">Transmembrane helix</keyword>
<keyword evidence="1" id="KW-0472">Membrane</keyword>
<evidence type="ECO:0000313" key="2">
    <source>
        <dbReference type="EMBL" id="RBP16332.1"/>
    </source>
</evidence>
<sequence length="509" mass="56624">MRDFSGEGPGPPEGGMGPALGARLLARISGRQPNVAEGPQGRILMQKRTRWIGIVLALVIAGLPMSLLIFELDDDPFAAADQGESYRASIYKRYQDVVYAAVPSNGYYRMDEADPASFKPFDTPVYDGRQAAKDARHVYCGNKILPGMSPASAQYLGNSYFGDGLTTYYCSLFSVVNPDLSPVQEVWQTILFGLGRGAKPQNYLYPFKALPASAQPYRALLDRDLATDGAKVFYRGNEVPQANPDTLRRLPASRDGRELLSDDFFGDGRRVYFHEALLPLSDDPGLRAFMVGDLDREPYLYDPRDGMVYVGTHAFDAAHAPYRLLSEDGQHVNQALFAGRDGIYFHNVQKRRMERAGDDPFASGGFTALSPFVFSDGKQVLFLKGAESWSSSRGGGGLISRSTLIKRLKDAPGGEWKKLGDVYHQFGSVWQNGDQRYYLDQTGSSQLVFSPIYRIMDRETADFLLRSQQTLNIRMDDIRKLIRAGKLAAPASDEVLEAKVRYRGFLSWF</sequence>
<proteinExistence type="predicted"/>
<comment type="caution">
    <text evidence="2">The sequence shown here is derived from an EMBL/GenBank/DDBJ whole genome shotgun (WGS) entry which is preliminary data.</text>
</comment>
<keyword evidence="3" id="KW-1185">Reference proteome</keyword>
<reference evidence="2 3" key="1">
    <citation type="submission" date="2018-06" db="EMBL/GenBank/DDBJ databases">
        <title>Genomic Encyclopedia of Type Strains, Phase III (KMG-III): the genomes of soil and plant-associated and newly described type strains.</title>
        <authorList>
            <person name="Whitman W."/>
        </authorList>
    </citation>
    <scope>NUCLEOTIDE SEQUENCE [LARGE SCALE GENOMIC DNA]</scope>
    <source>
        <strain evidence="2 3">CECT 7342</strain>
    </source>
</reference>